<evidence type="ECO:0000313" key="6">
    <source>
        <dbReference type="Proteomes" id="UP000568839"/>
    </source>
</evidence>
<dbReference type="InterPro" id="IPR050922">
    <property type="entry name" value="LytR/CpsA/Psr_CW_biosynth"/>
</dbReference>
<comment type="caution">
    <text evidence="5">The sequence shown here is derived from an EMBL/GenBank/DDBJ whole genome shotgun (WGS) entry which is preliminary data.</text>
</comment>
<gene>
    <name evidence="5" type="ORF">HNR44_002364</name>
</gene>
<dbReference type="Proteomes" id="UP000568839">
    <property type="component" value="Unassembled WGS sequence"/>
</dbReference>
<feature type="compositionally biased region" description="Acidic residues" evidence="2">
    <location>
        <begin position="326"/>
        <end position="335"/>
    </location>
</feature>
<keyword evidence="6" id="KW-1185">Reference proteome</keyword>
<evidence type="ECO:0000256" key="2">
    <source>
        <dbReference type="SAM" id="MobiDB-lite"/>
    </source>
</evidence>
<protein>
    <submittedName>
        <fullName evidence="5">LCP family protein required for cell wall assembly</fullName>
    </submittedName>
</protein>
<evidence type="ECO:0000256" key="3">
    <source>
        <dbReference type="SAM" id="Phobius"/>
    </source>
</evidence>
<evidence type="ECO:0000256" key="1">
    <source>
        <dbReference type="ARBA" id="ARBA00006068"/>
    </source>
</evidence>
<dbReference type="PANTHER" id="PTHR33392">
    <property type="entry name" value="POLYISOPRENYL-TEICHOIC ACID--PEPTIDOGLYCAN TEICHOIC ACID TRANSFERASE TAGU"/>
    <property type="match status" value="1"/>
</dbReference>
<dbReference type="Pfam" id="PF03816">
    <property type="entry name" value="LytR_cpsA_psr"/>
    <property type="match status" value="1"/>
</dbReference>
<feature type="region of interest" description="Disordered" evidence="2">
    <location>
        <begin position="326"/>
        <end position="347"/>
    </location>
</feature>
<organism evidence="5 6">
    <name type="scientific">Geomicrobium halophilum</name>
    <dbReference type="NCBI Taxonomy" id="549000"/>
    <lineage>
        <taxon>Bacteria</taxon>
        <taxon>Bacillati</taxon>
        <taxon>Bacillota</taxon>
        <taxon>Bacilli</taxon>
        <taxon>Bacillales</taxon>
        <taxon>Geomicrobium</taxon>
    </lineage>
</organism>
<keyword evidence="3" id="KW-0812">Transmembrane</keyword>
<reference evidence="5 6" key="1">
    <citation type="submission" date="2020-08" db="EMBL/GenBank/DDBJ databases">
        <title>Genomic Encyclopedia of Type Strains, Phase IV (KMG-IV): sequencing the most valuable type-strain genomes for metagenomic binning, comparative biology and taxonomic classification.</title>
        <authorList>
            <person name="Goeker M."/>
        </authorList>
    </citation>
    <scope>NUCLEOTIDE SEQUENCE [LARGE SCALE GENOMIC DNA]</scope>
    <source>
        <strain evidence="5 6">DSM 21769</strain>
    </source>
</reference>
<feature type="domain" description="Cell envelope-related transcriptional attenuator" evidence="4">
    <location>
        <begin position="97"/>
        <end position="245"/>
    </location>
</feature>
<dbReference type="PANTHER" id="PTHR33392:SF3">
    <property type="entry name" value="POLYISOPRENYL-TEICHOIC ACID--PEPTIDOGLYCAN TEICHOIC ACID TRANSFERASE TAGT"/>
    <property type="match status" value="1"/>
</dbReference>
<dbReference type="NCBIfam" id="TIGR00350">
    <property type="entry name" value="lytR_cpsA_psr"/>
    <property type="match status" value="1"/>
</dbReference>
<dbReference type="EMBL" id="JACHHJ010000003">
    <property type="protein sequence ID" value="MBB6450381.1"/>
    <property type="molecule type" value="Genomic_DNA"/>
</dbReference>
<dbReference type="Gene3D" id="3.40.630.190">
    <property type="entry name" value="LCP protein"/>
    <property type="match status" value="1"/>
</dbReference>
<proteinExistence type="inferred from homology"/>
<sequence length="347" mass="38814">MSRKEPTRSIRLQRHKRRRKRIFYTLGALGVFIIAAAGALLFFFISQANNLVEETQDPLDRGEFSERRDVAVDPSEDNISVLFLGTDDREGDLNGLSDAILLATFNRQEDSVKVVSIPRDSYVQIPGRQSEDKINHAHAIGGADLAVETVEDFLDIPVDYYVTLNFDAFMEVTDAFGGVDVNSPFAFYEQDSEGNPDSIFINEGEQTLNGEEALAYVRMRKQDPMGDLGRGERQQEVFESLIDEATSLSSITSYNEVFNRLQENMNMNISFNEITSLHSYAGSVNDIELYQLEGDSINKNGIDYFQVTDTSLANTRATLKNHLELDEGADPEESGETITAGEDTQDE</sequence>
<feature type="transmembrane region" description="Helical" evidence="3">
    <location>
        <begin position="21"/>
        <end position="45"/>
    </location>
</feature>
<dbReference type="InterPro" id="IPR004474">
    <property type="entry name" value="LytR_CpsA_psr"/>
</dbReference>
<accession>A0A841PVL7</accession>
<dbReference type="AlphaFoldDB" id="A0A841PVL7"/>
<keyword evidence="3" id="KW-1133">Transmembrane helix</keyword>
<dbReference type="RefSeq" id="WP_184404431.1">
    <property type="nucleotide sequence ID" value="NZ_JACHHJ010000003.1"/>
</dbReference>
<name>A0A841PVL7_9BACL</name>
<evidence type="ECO:0000259" key="4">
    <source>
        <dbReference type="Pfam" id="PF03816"/>
    </source>
</evidence>
<keyword evidence="3" id="KW-0472">Membrane</keyword>
<evidence type="ECO:0000313" key="5">
    <source>
        <dbReference type="EMBL" id="MBB6450381.1"/>
    </source>
</evidence>
<comment type="similarity">
    <text evidence="1">Belongs to the LytR/CpsA/Psr (LCP) family.</text>
</comment>